<keyword evidence="2" id="KW-1133">Transmembrane helix</keyword>
<proteinExistence type="predicted"/>
<feature type="transmembrane region" description="Helical" evidence="2">
    <location>
        <begin position="342"/>
        <end position="368"/>
    </location>
</feature>
<keyword evidence="2" id="KW-0812">Transmembrane</keyword>
<evidence type="ECO:0000256" key="1">
    <source>
        <dbReference type="ARBA" id="ARBA00022465"/>
    </source>
</evidence>
<feature type="transmembrane region" description="Helical" evidence="2">
    <location>
        <begin position="287"/>
        <end position="306"/>
    </location>
</feature>
<reference evidence="4" key="1">
    <citation type="journal article" date="2021" name="Proc. Natl. Acad. Sci. U.S.A.">
        <title>A Catalog of Tens of Thousands of Viruses from Human Metagenomes Reveals Hidden Associations with Chronic Diseases.</title>
        <authorList>
            <person name="Tisza M.J."/>
            <person name="Buck C.B."/>
        </authorList>
    </citation>
    <scope>NUCLEOTIDE SEQUENCE</scope>
    <source>
        <strain evidence="4">Ctdd214</strain>
    </source>
</reference>
<dbReference type="GO" id="GO:0098003">
    <property type="term" value="P:viral tail assembly"/>
    <property type="evidence" value="ECO:0007669"/>
    <property type="project" value="UniProtKB-KW"/>
</dbReference>
<feature type="transmembrane region" description="Helical" evidence="2">
    <location>
        <begin position="318"/>
        <end position="336"/>
    </location>
</feature>
<accession>A0A8S5V614</accession>
<name>A0A8S5V614_9CAUD</name>
<keyword evidence="1" id="KW-1188">Viral release from host cell</keyword>
<feature type="domain" description="Tape measure protein N-terminal" evidence="3">
    <location>
        <begin position="84"/>
        <end position="268"/>
    </location>
</feature>
<sequence>MSRTLRARFVLQDNYTRTVERMIRTTDQYTRAGGAASRQADNLNNSIRRTGTTASSVTTGITKMIQAFMGLRIVQTLINGIVKGMQTMDTYSNTLARLKLINDDKQTPTELNDKIFAAANRSRGSYGTMSESVARIGMLAGKSFSSNDELIGFTELVQKSFKLGGADTMEQQSAMLQLSQAMASGRLQGDEYRSIIENAPLIADAIAKYTGVGREGLKQLSSDGAITADIIKNSMFSMADEINEQFKTIPKTWSDYMTLVQNESLRAFSGVFDAISVLINTEGFQQFVQFIINSIYVIAAVATWLVESIAADWDFISAILYAGLIVGVAMLAAYLWNVVPPALASAAAFVVMHAPLFIAIGLIALIIYAMNKLGITVIDVVGGITGAVTIMLAQIANKFILLYNVGADVGNFFANVFKDPVASIKILFFDLASTVIGYILKMASAVENLVNSIPGVEINITGKIEGIKNSIEQASKLAKDQMGWEEVWKKKEYIDLTEAGTKGYNAGKSFVDGIGNKLKNAFNGLSYNPQSAIDLSSIVGKNVPKSPKIQKVEGKGKNGAVKVEMSDEDIKYLRDSAERDFVAKIQHKTLAPNINVKFTGPISKEADTDKMYKRITKILKEEIAMAGEV</sequence>
<evidence type="ECO:0000259" key="3">
    <source>
        <dbReference type="Pfam" id="PF20155"/>
    </source>
</evidence>
<protein>
    <submittedName>
        <fullName evidence="4">Tail tape measure</fullName>
    </submittedName>
</protein>
<dbReference type="EMBL" id="BK016204">
    <property type="protein sequence ID" value="DAG02142.1"/>
    <property type="molecule type" value="Genomic_DNA"/>
</dbReference>
<feature type="transmembrane region" description="Helical" evidence="2">
    <location>
        <begin position="380"/>
        <end position="401"/>
    </location>
</feature>
<evidence type="ECO:0000256" key="2">
    <source>
        <dbReference type="SAM" id="Phobius"/>
    </source>
</evidence>
<keyword evidence="1" id="KW-1245">Viral tail assembly</keyword>
<dbReference type="NCBIfam" id="TIGR02675">
    <property type="entry name" value="tape_meas_nterm"/>
    <property type="match status" value="1"/>
</dbReference>
<organism evidence="4">
    <name type="scientific">Siphoviridae sp. ctdd214</name>
    <dbReference type="NCBI Taxonomy" id="2825581"/>
    <lineage>
        <taxon>Viruses</taxon>
        <taxon>Duplodnaviria</taxon>
        <taxon>Heunggongvirae</taxon>
        <taxon>Uroviricota</taxon>
        <taxon>Caudoviricetes</taxon>
    </lineage>
</organism>
<evidence type="ECO:0000313" key="4">
    <source>
        <dbReference type="EMBL" id="DAG02142.1"/>
    </source>
</evidence>
<keyword evidence="2" id="KW-0472">Membrane</keyword>
<dbReference type="InterPro" id="IPR013491">
    <property type="entry name" value="Tape_meas_N"/>
</dbReference>
<dbReference type="Pfam" id="PF20155">
    <property type="entry name" value="TMP_3"/>
    <property type="match status" value="1"/>
</dbReference>